<accession>A0AAN6VK99</accession>
<evidence type="ECO:0000313" key="3">
    <source>
        <dbReference type="Proteomes" id="UP001302745"/>
    </source>
</evidence>
<evidence type="ECO:0000313" key="2">
    <source>
        <dbReference type="EMBL" id="KAK4151756.1"/>
    </source>
</evidence>
<dbReference type="AlphaFoldDB" id="A0AAN6VK99"/>
<reference evidence="2" key="2">
    <citation type="submission" date="2023-05" db="EMBL/GenBank/DDBJ databases">
        <authorList>
            <consortium name="Lawrence Berkeley National Laboratory"/>
            <person name="Steindorff A."/>
            <person name="Hensen N."/>
            <person name="Bonometti L."/>
            <person name="Westerberg I."/>
            <person name="Brannstrom I.O."/>
            <person name="Guillou S."/>
            <person name="Cros-Aarteil S."/>
            <person name="Calhoun S."/>
            <person name="Haridas S."/>
            <person name="Kuo A."/>
            <person name="Mondo S."/>
            <person name="Pangilinan J."/>
            <person name="Riley R."/>
            <person name="Labutti K."/>
            <person name="Andreopoulos B."/>
            <person name="Lipzen A."/>
            <person name="Chen C."/>
            <person name="Yanf M."/>
            <person name="Daum C."/>
            <person name="Ng V."/>
            <person name="Clum A."/>
            <person name="Ohm R."/>
            <person name="Martin F."/>
            <person name="Silar P."/>
            <person name="Natvig D."/>
            <person name="Lalanne C."/>
            <person name="Gautier V."/>
            <person name="Ament-Velasquez S.L."/>
            <person name="Kruys A."/>
            <person name="Hutchinson M.I."/>
            <person name="Powell A.J."/>
            <person name="Barry K."/>
            <person name="Miller A.N."/>
            <person name="Grigoriev I.V."/>
            <person name="Debuchy R."/>
            <person name="Gladieux P."/>
            <person name="Thoren M.H."/>
            <person name="Johannesson H."/>
        </authorList>
    </citation>
    <scope>NUCLEOTIDE SEQUENCE</scope>
    <source>
        <strain evidence="2">CBS 538.74</strain>
    </source>
</reference>
<comment type="caution">
    <text evidence="2">The sequence shown here is derived from an EMBL/GenBank/DDBJ whole genome shotgun (WGS) entry which is preliminary data.</text>
</comment>
<keyword evidence="1" id="KW-0732">Signal</keyword>
<sequence>MRAPIRQIVLLAVALASTAMGSSAKPEAFKVIPGPGMPSLESIGLTSADLFNKTFVDELLAPPPFLLRTQSSSSEKPAGRLLRRWTSRCDEAPPFGINEGINACAAYLSALRTTDCLAGNKPVTMCTSLARGFETHVRGISIRPGSATSYCRDAALGVSWVPKNCKPGCEGDYCYSAGSAAANGNGDLIMLVEGNHK</sequence>
<dbReference type="Proteomes" id="UP001302745">
    <property type="component" value="Unassembled WGS sequence"/>
</dbReference>
<name>A0AAN6VK99_9PEZI</name>
<feature type="chain" id="PRO_5042981795" evidence="1">
    <location>
        <begin position="25"/>
        <end position="197"/>
    </location>
</feature>
<organism evidence="2 3">
    <name type="scientific">Chaetomidium leptoderma</name>
    <dbReference type="NCBI Taxonomy" id="669021"/>
    <lineage>
        <taxon>Eukaryota</taxon>
        <taxon>Fungi</taxon>
        <taxon>Dikarya</taxon>
        <taxon>Ascomycota</taxon>
        <taxon>Pezizomycotina</taxon>
        <taxon>Sordariomycetes</taxon>
        <taxon>Sordariomycetidae</taxon>
        <taxon>Sordariales</taxon>
        <taxon>Chaetomiaceae</taxon>
        <taxon>Chaetomidium</taxon>
    </lineage>
</organism>
<proteinExistence type="predicted"/>
<dbReference type="EMBL" id="MU857001">
    <property type="protein sequence ID" value="KAK4151756.1"/>
    <property type="molecule type" value="Genomic_DNA"/>
</dbReference>
<keyword evidence="3" id="KW-1185">Reference proteome</keyword>
<protein>
    <submittedName>
        <fullName evidence="2">Uncharacterized protein</fullName>
    </submittedName>
</protein>
<reference evidence="2" key="1">
    <citation type="journal article" date="2023" name="Mol. Phylogenet. Evol.">
        <title>Genome-scale phylogeny and comparative genomics of the fungal order Sordariales.</title>
        <authorList>
            <person name="Hensen N."/>
            <person name="Bonometti L."/>
            <person name="Westerberg I."/>
            <person name="Brannstrom I.O."/>
            <person name="Guillou S."/>
            <person name="Cros-Aarteil S."/>
            <person name="Calhoun S."/>
            <person name="Haridas S."/>
            <person name="Kuo A."/>
            <person name="Mondo S."/>
            <person name="Pangilinan J."/>
            <person name="Riley R."/>
            <person name="LaButti K."/>
            <person name="Andreopoulos B."/>
            <person name="Lipzen A."/>
            <person name="Chen C."/>
            <person name="Yan M."/>
            <person name="Daum C."/>
            <person name="Ng V."/>
            <person name="Clum A."/>
            <person name="Steindorff A."/>
            <person name="Ohm R.A."/>
            <person name="Martin F."/>
            <person name="Silar P."/>
            <person name="Natvig D.O."/>
            <person name="Lalanne C."/>
            <person name="Gautier V."/>
            <person name="Ament-Velasquez S.L."/>
            <person name="Kruys A."/>
            <person name="Hutchinson M.I."/>
            <person name="Powell A.J."/>
            <person name="Barry K."/>
            <person name="Miller A.N."/>
            <person name="Grigoriev I.V."/>
            <person name="Debuchy R."/>
            <person name="Gladieux P."/>
            <person name="Hiltunen Thoren M."/>
            <person name="Johannesson H."/>
        </authorList>
    </citation>
    <scope>NUCLEOTIDE SEQUENCE</scope>
    <source>
        <strain evidence="2">CBS 538.74</strain>
    </source>
</reference>
<feature type="signal peptide" evidence="1">
    <location>
        <begin position="1"/>
        <end position="24"/>
    </location>
</feature>
<gene>
    <name evidence="2" type="ORF">C8A00DRAFT_35566</name>
</gene>
<evidence type="ECO:0000256" key="1">
    <source>
        <dbReference type="SAM" id="SignalP"/>
    </source>
</evidence>